<keyword evidence="3" id="KW-0805">Transcription regulation</keyword>
<feature type="region of interest" description="Disordered" evidence="7">
    <location>
        <begin position="1"/>
        <end position="21"/>
    </location>
</feature>
<sequence length="843" mass="97199">MDKNPSENNQNSTNSLGQLFKPNNYERAPIIQAGQPNPIESNLRGITRPVEASSHQYLPYTNYQGNQGYTLPPQVPTSQLGIDSTYTSSPQRHQSFSQPHLQDLPAQKVRMRVSKACDRCRNQKIKCSGTMPCNTCVKHKKECTYSTQNSVPNNNMANYENAPTKRAKIESPAAEGNYSIYNNNTVSQDASESKHTNDEKKYISHLENRVQYLESILSENCTTTFKPVDNRDVQENNENMKKKLIMSSSKWRYSRRHQVLLSTKLCSTMYNNLSEENKKKVVLPRSQYFGWNMSGCHYVSNEKLPDLPDFQLPSKSEVYFEFFFREINSVFAILHENLFRDQARDYEELFRNQIHLDASERDAKTNQTRLFSAILYLVYALAIRFQEFQKEDGPSIETLQLEEQLFKYSYKVISILSFEWESFELIQSWLLITLYLRISHRQTSSYMALGRATTMTRSMGLGKNNPKLLTARPYIRLKAKRIFWCVYTIDRLFGLSSGKYGSLNDTDNMTPSQSFDFEVERDSWLTMPAYALLHVARISNFIHTSVSDEFGLVKLQQINSELDRLNSWLNENGFDNQSLFDDTRQFSPLVKAQVRLHYYDLINCIHGKLLFNYIGTKISNQGLKIHMILDSCESIIDILDQINNANLLYTPWYLFLTLLFDSGINAITLINAGIYNSRCKRVLQNSIRLITVLSEAPVKIKAGEAVIGSRYTMAKECLWAIKMANHILSLRLEEDMKDITSYGIDHGSAEVNKQTFDQFGVNKQGVVPEENSWQQSDNKTKRSNSIVDRENLPAKHQQEPILANESDIASNLDNPLNYVENAIDSQLGNLHWFDQWLDYNYDI</sequence>
<evidence type="ECO:0000313" key="9">
    <source>
        <dbReference type="EMBL" id="CAG85112.2"/>
    </source>
</evidence>
<dbReference type="KEGG" id="dha:DEHA2B03564g"/>
<evidence type="ECO:0000256" key="2">
    <source>
        <dbReference type="ARBA" id="ARBA00022723"/>
    </source>
</evidence>
<dbReference type="OrthoDB" id="4064873at2759"/>
<dbReference type="HOGENOM" id="CLU_012010_0_0_1"/>
<dbReference type="PANTHER" id="PTHR47540">
    <property type="entry name" value="THIAMINE REPRESSIBLE GENES REGULATORY PROTEIN THI5"/>
    <property type="match status" value="1"/>
</dbReference>
<dbReference type="eggNOG" id="ENOG502RBGV">
    <property type="taxonomic scope" value="Eukaryota"/>
</dbReference>
<dbReference type="GO" id="GO:0005634">
    <property type="term" value="C:nucleus"/>
    <property type="evidence" value="ECO:0007669"/>
    <property type="project" value="UniProtKB-SubCell"/>
</dbReference>
<dbReference type="SMART" id="SM00906">
    <property type="entry name" value="Fungal_trans"/>
    <property type="match status" value="1"/>
</dbReference>
<dbReference type="SUPFAM" id="SSF57701">
    <property type="entry name" value="Zn2/Cys6 DNA-binding domain"/>
    <property type="match status" value="1"/>
</dbReference>
<keyword evidence="5" id="KW-0804">Transcription</keyword>
<dbReference type="PROSITE" id="PS50048">
    <property type="entry name" value="ZN2_CY6_FUNGAL_2"/>
    <property type="match status" value="1"/>
</dbReference>
<dbReference type="Proteomes" id="UP000000599">
    <property type="component" value="Chromosome B"/>
</dbReference>
<dbReference type="EMBL" id="CR382134">
    <property type="protein sequence ID" value="CAG85112.2"/>
    <property type="molecule type" value="Genomic_DNA"/>
</dbReference>
<dbReference type="GO" id="GO:0006351">
    <property type="term" value="P:DNA-templated transcription"/>
    <property type="evidence" value="ECO:0007669"/>
    <property type="project" value="InterPro"/>
</dbReference>
<dbReference type="GeneID" id="2913142"/>
<dbReference type="STRING" id="284592.Q6BXF0"/>
<dbReference type="InterPro" id="IPR007219">
    <property type="entry name" value="XnlR_reg_dom"/>
</dbReference>
<reference evidence="9 10" key="1">
    <citation type="journal article" date="2004" name="Nature">
        <title>Genome evolution in yeasts.</title>
        <authorList>
            <consortium name="Genolevures"/>
            <person name="Dujon B."/>
            <person name="Sherman D."/>
            <person name="Fischer G."/>
            <person name="Durrens P."/>
            <person name="Casaregola S."/>
            <person name="Lafontaine I."/>
            <person name="de Montigny J."/>
            <person name="Marck C."/>
            <person name="Neuveglise C."/>
            <person name="Talla E."/>
            <person name="Goffard N."/>
            <person name="Frangeul L."/>
            <person name="Aigle M."/>
            <person name="Anthouard V."/>
            <person name="Babour A."/>
            <person name="Barbe V."/>
            <person name="Barnay S."/>
            <person name="Blanchin S."/>
            <person name="Beckerich J.M."/>
            <person name="Beyne E."/>
            <person name="Bleykasten C."/>
            <person name="Boisrame A."/>
            <person name="Boyer J."/>
            <person name="Cattolico L."/>
            <person name="Confanioleri F."/>
            <person name="de Daruvar A."/>
            <person name="Despons L."/>
            <person name="Fabre E."/>
            <person name="Fairhead C."/>
            <person name="Ferry-Dumazet H."/>
            <person name="Groppi A."/>
            <person name="Hantraye F."/>
            <person name="Hennequin C."/>
            <person name="Jauniaux N."/>
            <person name="Joyet P."/>
            <person name="Kachouri R."/>
            <person name="Kerrest A."/>
            <person name="Koszul R."/>
            <person name="Lemaire M."/>
            <person name="Lesur I."/>
            <person name="Ma L."/>
            <person name="Muller H."/>
            <person name="Nicaud J.M."/>
            <person name="Nikolski M."/>
            <person name="Oztas S."/>
            <person name="Ozier-Kalogeropoulos O."/>
            <person name="Pellenz S."/>
            <person name="Potier S."/>
            <person name="Richard G.F."/>
            <person name="Straub M.L."/>
            <person name="Suleau A."/>
            <person name="Swennene D."/>
            <person name="Tekaia F."/>
            <person name="Wesolowski-Louvel M."/>
            <person name="Westhof E."/>
            <person name="Wirth B."/>
            <person name="Zeniou-Meyer M."/>
            <person name="Zivanovic I."/>
            <person name="Bolotin-Fukuhara M."/>
            <person name="Thierry A."/>
            <person name="Bouchier C."/>
            <person name="Caudron B."/>
            <person name="Scarpelli C."/>
            <person name="Gaillardin C."/>
            <person name="Weissenbach J."/>
            <person name="Wincker P."/>
            <person name="Souciet J.L."/>
        </authorList>
    </citation>
    <scope>NUCLEOTIDE SEQUENCE [LARGE SCALE GENOMIC DNA]</scope>
    <source>
        <strain evidence="10">ATCC 36239 / CBS 767 / BCRC 21394 / JCM 1990 / NBRC 0083 / IGC 2968</strain>
    </source>
</reference>
<evidence type="ECO:0000256" key="6">
    <source>
        <dbReference type="ARBA" id="ARBA00023242"/>
    </source>
</evidence>
<evidence type="ECO:0000256" key="4">
    <source>
        <dbReference type="ARBA" id="ARBA00023125"/>
    </source>
</evidence>
<dbReference type="PROSITE" id="PS00463">
    <property type="entry name" value="ZN2_CY6_FUNGAL_1"/>
    <property type="match status" value="1"/>
</dbReference>
<dbReference type="InterPro" id="IPR001138">
    <property type="entry name" value="Zn2Cys6_DnaBD"/>
</dbReference>
<feature type="domain" description="Zn(2)-C6 fungal-type" evidence="8">
    <location>
        <begin position="116"/>
        <end position="145"/>
    </location>
</feature>
<feature type="compositionally biased region" description="Polar residues" evidence="7">
    <location>
        <begin position="1"/>
        <end position="17"/>
    </location>
</feature>
<dbReference type="GO" id="GO:0045944">
    <property type="term" value="P:positive regulation of transcription by RNA polymerase II"/>
    <property type="evidence" value="ECO:0007669"/>
    <property type="project" value="TreeGrafter"/>
</dbReference>
<dbReference type="OMA" id="YDLVLCI"/>
<feature type="region of interest" description="Disordered" evidence="7">
    <location>
        <begin position="63"/>
        <end position="105"/>
    </location>
</feature>
<name>Q6BXF0_DEBHA</name>
<accession>Q6BXF0</accession>
<feature type="compositionally biased region" description="Polar residues" evidence="7">
    <location>
        <begin position="76"/>
        <end position="100"/>
    </location>
</feature>
<dbReference type="GO" id="GO:0043565">
    <property type="term" value="F:sequence-specific DNA binding"/>
    <property type="evidence" value="ECO:0007669"/>
    <property type="project" value="TreeGrafter"/>
</dbReference>
<dbReference type="InterPro" id="IPR036864">
    <property type="entry name" value="Zn2-C6_fun-type_DNA-bd_sf"/>
</dbReference>
<evidence type="ECO:0000256" key="7">
    <source>
        <dbReference type="SAM" id="MobiDB-lite"/>
    </source>
</evidence>
<dbReference type="Pfam" id="PF04082">
    <property type="entry name" value="Fungal_trans"/>
    <property type="match status" value="1"/>
</dbReference>
<dbReference type="PANTHER" id="PTHR47540:SF2">
    <property type="entry name" value="ZN(II)2CYS6 TRANSCRIPTION FACTOR (EUROFUNG)"/>
    <property type="match status" value="1"/>
</dbReference>
<dbReference type="CDD" id="cd12148">
    <property type="entry name" value="fungal_TF_MHR"/>
    <property type="match status" value="1"/>
</dbReference>
<evidence type="ECO:0000259" key="8">
    <source>
        <dbReference type="PROSITE" id="PS50048"/>
    </source>
</evidence>
<gene>
    <name evidence="9" type="ordered locus">DEHA2B03564g</name>
</gene>
<evidence type="ECO:0000256" key="5">
    <source>
        <dbReference type="ARBA" id="ARBA00023163"/>
    </source>
</evidence>
<dbReference type="Gene3D" id="4.10.240.10">
    <property type="entry name" value="Zn(2)-C6 fungal-type DNA-binding domain"/>
    <property type="match status" value="1"/>
</dbReference>
<dbReference type="VEuPathDB" id="FungiDB:DEHA2B03564g"/>
<keyword evidence="4" id="KW-0238">DNA-binding</keyword>
<dbReference type="AlphaFoldDB" id="Q6BXF0"/>
<keyword evidence="6" id="KW-0539">Nucleus</keyword>
<evidence type="ECO:0000256" key="1">
    <source>
        <dbReference type="ARBA" id="ARBA00004123"/>
    </source>
</evidence>
<keyword evidence="10" id="KW-1185">Reference proteome</keyword>
<dbReference type="SMART" id="SM00066">
    <property type="entry name" value="GAL4"/>
    <property type="match status" value="1"/>
</dbReference>
<protein>
    <submittedName>
        <fullName evidence="9">DEHA2B03564p</fullName>
    </submittedName>
</protein>
<dbReference type="GO" id="GO:0008270">
    <property type="term" value="F:zinc ion binding"/>
    <property type="evidence" value="ECO:0007669"/>
    <property type="project" value="InterPro"/>
</dbReference>
<dbReference type="FunCoup" id="Q6BXF0">
    <property type="interactions" value="115"/>
</dbReference>
<organism evidence="9 10">
    <name type="scientific">Debaryomyces hansenii (strain ATCC 36239 / CBS 767 / BCRC 21394 / JCM 1990 / NBRC 0083 / IGC 2968)</name>
    <name type="common">Yeast</name>
    <name type="synonym">Torulaspora hansenii</name>
    <dbReference type="NCBI Taxonomy" id="284592"/>
    <lineage>
        <taxon>Eukaryota</taxon>
        <taxon>Fungi</taxon>
        <taxon>Dikarya</taxon>
        <taxon>Ascomycota</taxon>
        <taxon>Saccharomycotina</taxon>
        <taxon>Pichiomycetes</taxon>
        <taxon>Debaryomycetaceae</taxon>
        <taxon>Debaryomyces</taxon>
    </lineage>
</organism>
<keyword evidence="2" id="KW-0479">Metal-binding</keyword>
<dbReference type="RefSeq" id="XP_457119.2">
    <property type="nucleotide sequence ID" value="XM_457119.2"/>
</dbReference>
<evidence type="ECO:0000256" key="3">
    <source>
        <dbReference type="ARBA" id="ARBA00023015"/>
    </source>
</evidence>
<dbReference type="GO" id="GO:0000981">
    <property type="term" value="F:DNA-binding transcription factor activity, RNA polymerase II-specific"/>
    <property type="evidence" value="ECO:0007669"/>
    <property type="project" value="InterPro"/>
</dbReference>
<comment type="subcellular location">
    <subcellularLocation>
        <location evidence="1">Nucleus</location>
    </subcellularLocation>
</comment>
<dbReference type="CDD" id="cd00067">
    <property type="entry name" value="GAL4"/>
    <property type="match status" value="1"/>
</dbReference>
<evidence type="ECO:0000313" key="10">
    <source>
        <dbReference type="Proteomes" id="UP000000599"/>
    </source>
</evidence>
<proteinExistence type="predicted"/>
<dbReference type="InterPro" id="IPR051711">
    <property type="entry name" value="Stress_Response_Reg"/>
</dbReference>
<dbReference type="Pfam" id="PF00172">
    <property type="entry name" value="Zn_clus"/>
    <property type="match status" value="1"/>
</dbReference>
<dbReference type="InParanoid" id="Q6BXF0"/>